<comment type="caution">
    <text evidence="1">The sequence shown here is derived from an EMBL/GenBank/DDBJ whole genome shotgun (WGS) entry which is preliminary data.</text>
</comment>
<protein>
    <submittedName>
        <fullName evidence="1">YkgJ family cysteine cluster protein</fullName>
    </submittedName>
</protein>
<evidence type="ECO:0000313" key="1">
    <source>
        <dbReference type="EMBL" id="MBC8519002.1"/>
    </source>
</evidence>
<accession>A0A8J6TX21</accession>
<dbReference type="Proteomes" id="UP000654401">
    <property type="component" value="Unassembled WGS sequence"/>
</dbReference>
<reference evidence="1 2" key="1">
    <citation type="submission" date="2020-08" db="EMBL/GenBank/DDBJ databases">
        <title>Bridging the membrane lipid divide: bacteria of the FCB group superphylum have the potential to synthesize archaeal ether lipids.</title>
        <authorList>
            <person name="Villanueva L."/>
            <person name="Von Meijenfeldt F.A.B."/>
            <person name="Westbye A.B."/>
            <person name="Yadav S."/>
            <person name="Hopmans E.C."/>
            <person name="Dutilh B.E."/>
            <person name="Sinninghe Damste J.S."/>
        </authorList>
    </citation>
    <scope>NUCLEOTIDE SEQUENCE [LARGE SCALE GENOMIC DNA]</scope>
    <source>
        <strain evidence="1">NIOZ-UU100</strain>
    </source>
</reference>
<gene>
    <name evidence="1" type="ORF">H8D24_01150</name>
</gene>
<proteinExistence type="predicted"/>
<organism evidence="1 2">
    <name type="scientific">Candidatus Thiopontia autotrophica</name>
    <dbReference type="NCBI Taxonomy" id="2841688"/>
    <lineage>
        <taxon>Bacteria</taxon>
        <taxon>Pseudomonadati</taxon>
        <taxon>Pseudomonadota</taxon>
        <taxon>Gammaproteobacteria</taxon>
        <taxon>Candidatus Thiopontia</taxon>
    </lineage>
</organism>
<dbReference type="AlphaFoldDB" id="A0A8J6TX21"/>
<name>A0A8J6TX21_9GAMM</name>
<sequence>MTKITTENKCSFCSGTKCCSYFTQQVDTPRSKDDFQTLLWQIAHRDIEIYQDEDGWFLIINNRCQFIGNGGSCTIYDQRPTVCREYDNDWCEYDEPAEKHFRRYFTSYDELLAYCRKRFKRWDK</sequence>
<dbReference type="Pfam" id="PF03692">
    <property type="entry name" value="CxxCxxCC"/>
    <property type="match status" value="1"/>
</dbReference>
<dbReference type="EMBL" id="JACNFK010000014">
    <property type="protein sequence ID" value="MBC8519002.1"/>
    <property type="molecule type" value="Genomic_DNA"/>
</dbReference>
<evidence type="ECO:0000313" key="2">
    <source>
        <dbReference type="Proteomes" id="UP000654401"/>
    </source>
</evidence>
<dbReference type="InterPro" id="IPR005358">
    <property type="entry name" value="Puta_zinc/iron-chelating_dom"/>
</dbReference>